<comment type="caution">
    <text evidence="11">The sequence shown here is derived from an EMBL/GenBank/DDBJ whole genome shotgun (WGS) entry which is preliminary data.</text>
</comment>
<dbReference type="GO" id="GO:0015419">
    <property type="term" value="F:ABC-type sulfate transporter activity"/>
    <property type="evidence" value="ECO:0007669"/>
    <property type="project" value="InterPro"/>
</dbReference>
<dbReference type="InterPro" id="IPR035906">
    <property type="entry name" value="MetI-like_sf"/>
</dbReference>
<dbReference type="AlphaFoldDB" id="A0AAP7L2U3"/>
<comment type="function">
    <text evidence="8">Part of the ABC transporter complex CysAWTP (TC 3.A.1.6.1) involved in sulfate/thiosulfate import. Probably responsible for the translocation of the substrate across the membrane.</text>
</comment>
<dbReference type="PROSITE" id="PS50928">
    <property type="entry name" value="ABC_TM1"/>
    <property type="match status" value="1"/>
</dbReference>
<dbReference type="KEGG" id="aaz:ADJ80_06140"/>
<dbReference type="PANTHER" id="PTHR30406">
    <property type="entry name" value="SULFATE TRANSPORT SYSTEM PERMEASE PROTEIN"/>
    <property type="match status" value="1"/>
</dbReference>
<keyword evidence="5 9" id="KW-1133">Transmembrane helix</keyword>
<evidence type="ECO:0000256" key="1">
    <source>
        <dbReference type="ARBA" id="ARBA00004651"/>
    </source>
</evidence>
<feature type="transmembrane region" description="Helical" evidence="9">
    <location>
        <begin position="21"/>
        <end position="47"/>
    </location>
</feature>
<evidence type="ECO:0000256" key="2">
    <source>
        <dbReference type="ARBA" id="ARBA00011779"/>
    </source>
</evidence>
<evidence type="ECO:0000256" key="7">
    <source>
        <dbReference type="ARBA" id="ARBA00023136"/>
    </source>
</evidence>
<dbReference type="PANTHER" id="PTHR30406:SF1">
    <property type="entry name" value="SULFATE TRANSPORT SYSTEM PERMEASE PROTEIN CYSW"/>
    <property type="match status" value="1"/>
</dbReference>
<keyword evidence="6" id="KW-0764">Sulfate transport</keyword>
<evidence type="ECO:0000256" key="5">
    <source>
        <dbReference type="ARBA" id="ARBA00022989"/>
    </source>
</evidence>
<gene>
    <name evidence="11" type="ORF">BBB52_07675</name>
</gene>
<evidence type="ECO:0000259" key="10">
    <source>
        <dbReference type="PROSITE" id="PS50928"/>
    </source>
</evidence>
<keyword evidence="7 9" id="KW-0472">Membrane</keyword>
<name>A0AAP7L2U3_AGGAP</name>
<evidence type="ECO:0000313" key="11">
    <source>
        <dbReference type="EMBL" id="OBY50762.1"/>
    </source>
</evidence>
<dbReference type="CDD" id="cd06261">
    <property type="entry name" value="TM_PBP2"/>
    <property type="match status" value="1"/>
</dbReference>
<evidence type="ECO:0000256" key="6">
    <source>
        <dbReference type="ARBA" id="ARBA00023032"/>
    </source>
</evidence>
<sequence length="291" mass="32322">MVVHQTDKSGEVSMGANWQKWTLITVGFLFFSAVLLFPLFTVFYYALEQGVMLFWQAIHEEEARAAIWLTLKVALIVLPINVFIGVVMAWTIAYFNFKGKSLITALLDLPFSISPVVVGLMFLLLFGLDGLWGAWLVEHNIRIMFATPSIVIVTLFVTFPLIAKSLLPSMTAQGNSEEQAALILGASGWTLFWRVTLPKIKWALIYGVILSNARAMGEFGAVSVVSGHIRGLTNTIPLYVEITYNEYQFVAAFACASLLAVLAIFTLGVQVLVRGVQERRIKRSLVRGVQE</sequence>
<keyword evidence="3" id="KW-0813">Transport</keyword>
<feature type="transmembrane region" description="Helical" evidence="9">
    <location>
        <begin position="67"/>
        <end position="95"/>
    </location>
</feature>
<evidence type="ECO:0000256" key="4">
    <source>
        <dbReference type="ARBA" id="ARBA00022692"/>
    </source>
</evidence>
<dbReference type="InterPro" id="IPR000515">
    <property type="entry name" value="MetI-like"/>
</dbReference>
<dbReference type="InterPro" id="IPR011866">
    <property type="entry name" value="CysW_permease"/>
</dbReference>
<feature type="transmembrane region" description="Helical" evidence="9">
    <location>
        <begin position="203"/>
        <end position="229"/>
    </location>
</feature>
<comment type="subcellular location">
    <subcellularLocation>
        <location evidence="1">Cell membrane</location>
        <topology evidence="1">Multi-pass membrane protein</topology>
    </subcellularLocation>
</comment>
<dbReference type="InterPro" id="IPR005667">
    <property type="entry name" value="Sulph_transpt2"/>
</dbReference>
<dbReference type="EMBL" id="MAQE01000015">
    <property type="protein sequence ID" value="OBY50762.1"/>
    <property type="molecule type" value="Genomic_DNA"/>
</dbReference>
<dbReference type="Pfam" id="PF00528">
    <property type="entry name" value="BPD_transp_1"/>
    <property type="match status" value="1"/>
</dbReference>
<feature type="domain" description="ABC transmembrane type-1" evidence="10">
    <location>
        <begin position="67"/>
        <end position="268"/>
    </location>
</feature>
<comment type="subunit">
    <text evidence="2">The complex is composed of two ATP-binding proteins (CysA), two transmembrane proteins (CysT and CysW) and a solute-binding protein (CysP).</text>
</comment>
<evidence type="ECO:0000313" key="12">
    <source>
        <dbReference type="Proteomes" id="UP000092746"/>
    </source>
</evidence>
<evidence type="ECO:0000256" key="9">
    <source>
        <dbReference type="SAM" id="Phobius"/>
    </source>
</evidence>
<dbReference type="Gene3D" id="1.10.3720.10">
    <property type="entry name" value="MetI-like"/>
    <property type="match status" value="1"/>
</dbReference>
<feature type="transmembrane region" description="Helical" evidence="9">
    <location>
        <begin position="249"/>
        <end position="273"/>
    </location>
</feature>
<evidence type="ECO:0000256" key="8">
    <source>
        <dbReference type="ARBA" id="ARBA00025323"/>
    </source>
</evidence>
<dbReference type="NCBIfam" id="TIGR00969">
    <property type="entry name" value="3a0106s02"/>
    <property type="match status" value="1"/>
</dbReference>
<keyword evidence="4 9" id="KW-0812">Transmembrane</keyword>
<dbReference type="Proteomes" id="UP000092746">
    <property type="component" value="Unassembled WGS sequence"/>
</dbReference>
<reference evidence="11 12" key="1">
    <citation type="submission" date="2016-06" db="EMBL/GenBank/DDBJ databases">
        <title>Simultaneous identification of Haemophilus influenzae and Haemophilus haemolyticus using TaqMan real-time PCR.</title>
        <authorList>
            <person name="Price E.P."/>
            <person name="Sarovich D.S."/>
            <person name="Harris T."/>
            <person name="Spargo J.C."/>
            <person name="Nosworthy E."/>
            <person name="Beissbarth J."/>
            <person name="Smith-Vaughan H."/>
        </authorList>
    </citation>
    <scope>NUCLEOTIDE SEQUENCE [LARGE SCALE GENOMIC DNA]</scope>
    <source>
        <strain evidence="11 12">ATCC 7901</strain>
    </source>
</reference>
<proteinExistence type="predicted"/>
<dbReference type="SUPFAM" id="SSF161098">
    <property type="entry name" value="MetI-like"/>
    <property type="match status" value="1"/>
</dbReference>
<accession>A0AAP7L2U3</accession>
<protein>
    <submittedName>
        <fullName evidence="11">Sulfate ABC transporter permease subunit CysW</fullName>
    </submittedName>
</protein>
<organism evidence="11 12">
    <name type="scientific">Aggregatibacter aphrophilus</name>
    <name type="common">Haemophilus aphrophilus</name>
    <dbReference type="NCBI Taxonomy" id="732"/>
    <lineage>
        <taxon>Bacteria</taxon>
        <taxon>Pseudomonadati</taxon>
        <taxon>Pseudomonadota</taxon>
        <taxon>Gammaproteobacteria</taxon>
        <taxon>Pasteurellales</taxon>
        <taxon>Pasteurellaceae</taxon>
        <taxon>Aggregatibacter</taxon>
    </lineage>
</organism>
<dbReference type="NCBIfam" id="TIGR02140">
    <property type="entry name" value="permease_CysW"/>
    <property type="match status" value="1"/>
</dbReference>
<evidence type="ECO:0000256" key="3">
    <source>
        <dbReference type="ARBA" id="ARBA00022448"/>
    </source>
</evidence>
<feature type="transmembrane region" description="Helical" evidence="9">
    <location>
        <begin position="143"/>
        <end position="163"/>
    </location>
</feature>
<dbReference type="GO" id="GO:0005886">
    <property type="term" value="C:plasma membrane"/>
    <property type="evidence" value="ECO:0007669"/>
    <property type="project" value="UniProtKB-SubCell"/>
</dbReference>